<dbReference type="EMBL" id="CM001376">
    <property type="protein sequence ID" value="EHM12818.1"/>
    <property type="molecule type" value="Genomic_DNA"/>
</dbReference>
<keyword evidence="1" id="KW-0472">Membrane</keyword>
<dbReference type="GO" id="GO:0016020">
    <property type="term" value="C:membrane"/>
    <property type="evidence" value="ECO:0007669"/>
    <property type="project" value="InterPro"/>
</dbReference>
<feature type="transmembrane region" description="Helical" evidence="1">
    <location>
        <begin position="103"/>
        <end position="128"/>
    </location>
</feature>
<feature type="transmembrane region" description="Helical" evidence="1">
    <location>
        <begin position="48"/>
        <end position="73"/>
    </location>
</feature>
<name>H0UJ85_9BACT</name>
<evidence type="ECO:0000313" key="3">
    <source>
        <dbReference type="Proteomes" id="UP000003806"/>
    </source>
</evidence>
<keyword evidence="1" id="KW-1133">Transmembrane helix</keyword>
<proteinExistence type="predicted"/>
<dbReference type="Proteomes" id="UP000003806">
    <property type="component" value="Chromosome"/>
</dbReference>
<feature type="transmembrane region" description="Helical" evidence="1">
    <location>
        <begin position="140"/>
        <end position="158"/>
    </location>
</feature>
<dbReference type="PANTHER" id="PTHR37815:SF3">
    <property type="entry name" value="UPF0397 PROTEIN SPR0429"/>
    <property type="match status" value="1"/>
</dbReference>
<keyword evidence="3" id="KW-1185">Reference proteome</keyword>
<dbReference type="AlphaFoldDB" id="H0UJ85"/>
<gene>
    <name evidence="2" type="ORF">JonanDRAFT_0400</name>
</gene>
<dbReference type="InterPro" id="IPR009825">
    <property type="entry name" value="ECF_substrate-spec-like"/>
</dbReference>
<dbReference type="HOGENOM" id="CLU_084705_1_0_0"/>
<dbReference type="RefSeq" id="WP_008522578.1">
    <property type="nucleotide sequence ID" value="NZ_CM001376.1"/>
</dbReference>
<reference evidence="2 3" key="1">
    <citation type="submission" date="2011-11" db="EMBL/GenBank/DDBJ databases">
        <title>The Noncontiguous Finished genome of Jonquetella anthropi DSM 22815.</title>
        <authorList>
            <consortium name="US DOE Joint Genome Institute (JGI-PGF)"/>
            <person name="Lucas S."/>
            <person name="Copeland A."/>
            <person name="Lapidus A."/>
            <person name="Glavina del Rio T."/>
            <person name="Dalin E."/>
            <person name="Tice H."/>
            <person name="Bruce D."/>
            <person name="Goodwin L."/>
            <person name="Pitluck S."/>
            <person name="Peters L."/>
            <person name="Mikhailova N."/>
            <person name="Held B."/>
            <person name="Kyrpides N."/>
            <person name="Mavromatis K."/>
            <person name="Ivanova N."/>
            <person name="Markowitz V."/>
            <person name="Cheng J.-F."/>
            <person name="Hugenholtz P."/>
            <person name="Woyke T."/>
            <person name="Wu D."/>
            <person name="Gronow S."/>
            <person name="Wellnitz S."/>
            <person name="Brambilla E."/>
            <person name="Klenk H.-P."/>
            <person name="Eisen J.A."/>
        </authorList>
    </citation>
    <scope>NUCLEOTIDE SEQUENCE [LARGE SCALE GENOMIC DNA]</scope>
    <source>
        <strain evidence="2 3">DSM 22815</strain>
    </source>
</reference>
<dbReference type="STRING" id="885272.JonanDRAFT_0400"/>
<dbReference type="OrthoDB" id="4550662at2"/>
<accession>H0UJ85</accession>
<organism evidence="2 3">
    <name type="scientific">Jonquetella anthropi DSM 22815</name>
    <dbReference type="NCBI Taxonomy" id="885272"/>
    <lineage>
        <taxon>Bacteria</taxon>
        <taxon>Thermotogati</taxon>
        <taxon>Synergistota</taxon>
        <taxon>Synergistia</taxon>
        <taxon>Synergistales</taxon>
        <taxon>Dethiosulfovibrionaceae</taxon>
        <taxon>Jonquetella</taxon>
    </lineage>
</organism>
<protein>
    <submittedName>
        <fullName evidence="2">Putative membrane protein</fullName>
    </submittedName>
</protein>
<evidence type="ECO:0000256" key="1">
    <source>
        <dbReference type="SAM" id="Phobius"/>
    </source>
</evidence>
<dbReference type="PANTHER" id="PTHR37815">
    <property type="entry name" value="UPF0397 PROTEIN BC_2624-RELATED"/>
    <property type="match status" value="1"/>
</dbReference>
<dbReference type="eggNOG" id="COG4720">
    <property type="taxonomic scope" value="Bacteria"/>
</dbReference>
<evidence type="ECO:0000313" key="2">
    <source>
        <dbReference type="EMBL" id="EHM12818.1"/>
    </source>
</evidence>
<dbReference type="Gene3D" id="1.10.1760.20">
    <property type="match status" value="1"/>
</dbReference>
<keyword evidence="1" id="KW-0812">Transmembrane</keyword>
<dbReference type="Pfam" id="PF07155">
    <property type="entry name" value="ECF-ribofla_trS"/>
    <property type="match status" value="1"/>
</dbReference>
<sequence length="170" mass="17583">MKISTKRLTVCAVLAALTAVTTMAISIPSIATKGYTNLGDAMVMLSAYLLGPAAGALVGGLGSALADLLLGYVQYVPITFVVKGIEGLLAAMLFQVLRRKAPLSLVSGLVAGSWMAFGYFICECFMYGPAAALGDMPANLVQGIVGAVISSILWPVVARLGRRAIDSPES</sequence>